<evidence type="ECO:0000313" key="2">
    <source>
        <dbReference type="EMBL" id="OYV03423.1"/>
    </source>
</evidence>
<sequence length="179" mass="20724">MKAYERRTTIVLILLIVVIIGGAFYFFLIPKMRSINTLQAKVTTLSRRLSEVRHYRDELNPLRDEVNRLSAQLTLTESRFITGEQVLTVINEIADSARSYHLRLVNIEPPDINLISDGRSGSLPVHFRLYGRFIQIGKFIEQLENLQYAITIREIKISSSPDLYPQVLAEITFDLYKLR</sequence>
<evidence type="ECO:0008006" key="4">
    <source>
        <dbReference type="Google" id="ProtNLM"/>
    </source>
</evidence>
<dbReference type="PANTHER" id="PTHR39555:SF1">
    <property type="entry name" value="TYPE IV PILUS INNER MEMBRANE COMPONENT PILO"/>
    <property type="match status" value="1"/>
</dbReference>
<evidence type="ECO:0000256" key="1">
    <source>
        <dbReference type="SAM" id="Phobius"/>
    </source>
</evidence>
<organism evidence="2 3">
    <name type="scientific">candidate division WOR-3 bacterium 4484_18</name>
    <dbReference type="NCBI Taxonomy" id="2020626"/>
    <lineage>
        <taxon>Bacteria</taxon>
        <taxon>Bacteria division WOR-3</taxon>
    </lineage>
</organism>
<dbReference type="Pfam" id="PF04350">
    <property type="entry name" value="PilO"/>
    <property type="match status" value="1"/>
</dbReference>
<comment type="caution">
    <text evidence="2">The sequence shown here is derived from an EMBL/GenBank/DDBJ whole genome shotgun (WGS) entry which is preliminary data.</text>
</comment>
<proteinExistence type="predicted"/>
<dbReference type="InterPro" id="IPR014717">
    <property type="entry name" value="Transl_elong_EF1B/ribsomal_bS6"/>
</dbReference>
<gene>
    <name evidence="2" type="ORF">CGW93_01250</name>
</gene>
<feature type="transmembrane region" description="Helical" evidence="1">
    <location>
        <begin position="9"/>
        <end position="28"/>
    </location>
</feature>
<keyword evidence="1" id="KW-0812">Transmembrane</keyword>
<protein>
    <recommendedName>
        <fullName evidence="4">Pilus assembly protein PilO</fullName>
    </recommendedName>
</protein>
<reference evidence="3" key="1">
    <citation type="submission" date="2017-07" db="EMBL/GenBank/DDBJ databases">
        <title>Novel pathways for hydrocarbon cycling and metabolic interdependencies in hydrothermal sediment communities.</title>
        <authorList>
            <person name="Dombrowski N."/>
            <person name="Seitz K."/>
            <person name="Teske A."/>
            <person name="Baker B."/>
        </authorList>
    </citation>
    <scope>NUCLEOTIDE SEQUENCE [LARGE SCALE GENOMIC DNA]</scope>
</reference>
<dbReference type="InterPro" id="IPR007445">
    <property type="entry name" value="PilO"/>
</dbReference>
<dbReference type="Proteomes" id="UP000216312">
    <property type="component" value="Unassembled WGS sequence"/>
</dbReference>
<evidence type="ECO:0000313" key="3">
    <source>
        <dbReference type="Proteomes" id="UP000216312"/>
    </source>
</evidence>
<dbReference type="EMBL" id="NMUJ01000007">
    <property type="protein sequence ID" value="OYV03423.1"/>
    <property type="molecule type" value="Genomic_DNA"/>
</dbReference>
<accession>A0A257LUS7</accession>
<dbReference type="GO" id="GO:0043107">
    <property type="term" value="P:type IV pilus-dependent motility"/>
    <property type="evidence" value="ECO:0007669"/>
    <property type="project" value="InterPro"/>
</dbReference>
<name>A0A257LUS7_UNCW3</name>
<dbReference type="AlphaFoldDB" id="A0A257LUS7"/>
<keyword evidence="1" id="KW-0472">Membrane</keyword>
<dbReference type="GO" id="GO:0043683">
    <property type="term" value="P:type IV pilus assembly"/>
    <property type="evidence" value="ECO:0007669"/>
    <property type="project" value="InterPro"/>
</dbReference>
<dbReference type="Gene3D" id="3.30.70.60">
    <property type="match status" value="1"/>
</dbReference>
<keyword evidence="1" id="KW-1133">Transmembrane helix</keyword>
<dbReference type="PANTHER" id="PTHR39555">
    <property type="entry name" value="FIMBRIAL ASSEMBLY PROTEIN PILO-LIKE PROTEIN-RELATED"/>
    <property type="match status" value="1"/>
</dbReference>